<dbReference type="InterPro" id="IPR010281">
    <property type="entry name" value="DUF885"/>
</dbReference>
<organism evidence="1 2">
    <name type="scientific">Nocardioides aestuarii</name>
    <dbReference type="NCBI Taxonomy" id="252231"/>
    <lineage>
        <taxon>Bacteria</taxon>
        <taxon>Bacillati</taxon>
        <taxon>Actinomycetota</taxon>
        <taxon>Actinomycetes</taxon>
        <taxon>Propionibacteriales</taxon>
        <taxon>Nocardioidaceae</taxon>
        <taxon>Nocardioides</taxon>
    </lineage>
</organism>
<gene>
    <name evidence="1" type="ORF">ACFSDE_15130</name>
</gene>
<protein>
    <submittedName>
        <fullName evidence="1">DUF885 domain-containing protein</fullName>
    </submittedName>
</protein>
<comment type="caution">
    <text evidence="1">The sequence shown here is derived from an EMBL/GenBank/DDBJ whole genome shotgun (WGS) entry which is preliminary data.</text>
</comment>
<keyword evidence="2" id="KW-1185">Reference proteome</keyword>
<reference evidence="2" key="1">
    <citation type="journal article" date="2019" name="Int. J. Syst. Evol. Microbiol.">
        <title>The Global Catalogue of Microorganisms (GCM) 10K type strain sequencing project: providing services to taxonomists for standard genome sequencing and annotation.</title>
        <authorList>
            <consortium name="The Broad Institute Genomics Platform"/>
            <consortium name="The Broad Institute Genome Sequencing Center for Infectious Disease"/>
            <person name="Wu L."/>
            <person name="Ma J."/>
        </authorList>
    </citation>
    <scope>NUCLEOTIDE SEQUENCE [LARGE SCALE GENOMIC DNA]</scope>
    <source>
        <strain evidence="2">CGMCC 1.12477</strain>
    </source>
</reference>
<evidence type="ECO:0000313" key="1">
    <source>
        <dbReference type="EMBL" id="MFD1948133.1"/>
    </source>
</evidence>
<dbReference type="Pfam" id="PF05960">
    <property type="entry name" value="DUF885"/>
    <property type="match status" value="1"/>
</dbReference>
<accession>A0ABW4TNY8</accession>
<dbReference type="EMBL" id="JBHUGD010000003">
    <property type="protein sequence ID" value="MFD1948133.1"/>
    <property type="molecule type" value="Genomic_DNA"/>
</dbReference>
<dbReference type="RefSeq" id="WP_343919887.1">
    <property type="nucleotide sequence ID" value="NZ_BAAAJT010000002.1"/>
</dbReference>
<dbReference type="PANTHER" id="PTHR33361:SF2">
    <property type="entry name" value="DUF885 DOMAIN-CONTAINING PROTEIN"/>
    <property type="match status" value="1"/>
</dbReference>
<dbReference type="PANTHER" id="PTHR33361">
    <property type="entry name" value="GLR0591 PROTEIN"/>
    <property type="match status" value="1"/>
</dbReference>
<name>A0ABW4TNY8_9ACTN</name>
<sequence length="562" mass="62786">MTAVSSDRRVDVIADRFVEDYAALAPITATFIGIDGHDDRLTDWSPDGFGAREELTRRALADMRATTPVDEREEVARDAFLERIGLDVEITEAGLGRSELNVLASPLHGTRQVFDLMPTETEDDWADVAARLAAFPGALAGYRATLAEETAAGRVSAARQYREVAAQIRTWTGRTGEGGDIFGQLAARCDVPALRDDLARHAAAANESLEEMARFLASEVLPHARERDAVGRDHYALLSRKFLGATVDLEETYAWGWEELKRLADDMAATADRILPGAGAREAIDHLEADESRKVHGREAFRAWMQDLADRTIDAMAGVHFDIPEPIRRIECRLAPTNDGGIYYTGPSEDFSRPGRMWWSVPDGIDDFSPWREVTTVFHEGVPGHHLQVAQTAYRSELLNRWQRLMCWVSGHGEGWALYAERLMDDLGHLDDPADRMGMLDAQSLRAARVIVDIGMHLELEIPRDNPFGFRPGETWNGALGLEFMLQHSAMEEAFLRFEVNRYLGWPGQAPSYKVGERIWLEAREQARARAGDAFDLKTFHRQALDLGSIGLEPLQRALGRL</sequence>
<dbReference type="Proteomes" id="UP001597351">
    <property type="component" value="Unassembled WGS sequence"/>
</dbReference>
<proteinExistence type="predicted"/>
<evidence type="ECO:0000313" key="2">
    <source>
        <dbReference type="Proteomes" id="UP001597351"/>
    </source>
</evidence>